<dbReference type="OrthoDB" id="3217871at2759"/>
<protein>
    <submittedName>
        <fullName evidence="2">BTB domain-containing protein</fullName>
    </submittedName>
</protein>
<organism evidence="2 3">
    <name type="scientific">Mycena indigotica</name>
    <dbReference type="NCBI Taxonomy" id="2126181"/>
    <lineage>
        <taxon>Eukaryota</taxon>
        <taxon>Fungi</taxon>
        <taxon>Dikarya</taxon>
        <taxon>Basidiomycota</taxon>
        <taxon>Agaricomycotina</taxon>
        <taxon>Agaricomycetes</taxon>
        <taxon>Agaricomycetidae</taxon>
        <taxon>Agaricales</taxon>
        <taxon>Marasmiineae</taxon>
        <taxon>Mycenaceae</taxon>
        <taxon>Mycena</taxon>
    </lineage>
</organism>
<proteinExistence type="predicted"/>
<dbReference type="EMBL" id="JACAZF010000001">
    <property type="protein sequence ID" value="KAF7315147.1"/>
    <property type="molecule type" value="Genomic_DNA"/>
</dbReference>
<name>A0A8H6TED0_9AGAR</name>
<accession>A0A8H6TED0</accession>
<gene>
    <name evidence="2" type="ORF">MIND_00029100</name>
</gene>
<dbReference type="InterPro" id="IPR011333">
    <property type="entry name" value="SKP1/BTB/POZ_sf"/>
</dbReference>
<comment type="caution">
    <text evidence="2">The sequence shown here is derived from an EMBL/GenBank/DDBJ whole genome shotgun (WGS) entry which is preliminary data.</text>
</comment>
<reference evidence="2" key="1">
    <citation type="submission" date="2020-05" db="EMBL/GenBank/DDBJ databases">
        <title>Mycena genomes resolve the evolution of fungal bioluminescence.</title>
        <authorList>
            <person name="Tsai I.J."/>
        </authorList>
    </citation>
    <scope>NUCLEOTIDE SEQUENCE</scope>
    <source>
        <strain evidence="2">171206Taipei</strain>
    </source>
</reference>
<keyword evidence="3" id="KW-1185">Reference proteome</keyword>
<evidence type="ECO:0000259" key="1">
    <source>
        <dbReference type="PROSITE" id="PS50097"/>
    </source>
</evidence>
<dbReference type="Proteomes" id="UP000636479">
    <property type="component" value="Unassembled WGS sequence"/>
</dbReference>
<evidence type="ECO:0000313" key="2">
    <source>
        <dbReference type="EMBL" id="KAF7315147.1"/>
    </source>
</evidence>
<dbReference type="Gene3D" id="3.30.710.10">
    <property type="entry name" value="Potassium Channel Kv1.1, Chain A"/>
    <property type="match status" value="1"/>
</dbReference>
<dbReference type="AlphaFoldDB" id="A0A8H6TED0"/>
<dbReference type="Pfam" id="PF00651">
    <property type="entry name" value="BTB"/>
    <property type="match status" value="1"/>
</dbReference>
<dbReference type="PROSITE" id="PS50097">
    <property type="entry name" value="BTB"/>
    <property type="match status" value="1"/>
</dbReference>
<dbReference type="InterPro" id="IPR000210">
    <property type="entry name" value="BTB/POZ_dom"/>
</dbReference>
<evidence type="ECO:0000313" key="3">
    <source>
        <dbReference type="Proteomes" id="UP000636479"/>
    </source>
</evidence>
<sequence length="323" mass="36702">MSSCASPAAKRPRTEDTSEVAITRSEIWYLDGSVVLQAANIQFRVHFGLLAAQSTVFSDMYAMPQPEEQSELVDGCPLLEVQDDPQDVKNLLSVLYTPALLLQTPLPLSFVASLLRLGAKYEFRDLLVVAVKWIHRQFPSTLEDFLARKDSTNPIASSPGLLFDVLELATEHDIQCSLPCIYYDIMQTPKREWVDGLIRPSRLRTADLRTCLVGFDKLSQAQFQDGYVFSWMHKRPSTENCLSLRVCSEERRNCLRRYNSQEQRCSFITSFNVDRPRNQLSKYCSPCQQEIGDLLDAGRRKGWEDLPGVFGLPAWRDLKSGLP</sequence>
<dbReference type="SMART" id="SM00225">
    <property type="entry name" value="BTB"/>
    <property type="match status" value="1"/>
</dbReference>
<dbReference type="SUPFAM" id="SSF54695">
    <property type="entry name" value="POZ domain"/>
    <property type="match status" value="1"/>
</dbReference>
<dbReference type="RefSeq" id="XP_037225170.1">
    <property type="nucleotide sequence ID" value="XM_037357260.1"/>
</dbReference>
<feature type="domain" description="BTB" evidence="1">
    <location>
        <begin position="32"/>
        <end position="104"/>
    </location>
</feature>
<dbReference type="GeneID" id="59339776"/>